<sequence length="134" mass="14022">MLRATQAASYINTVRSNLVANQDSARSVAEALNQAEVTGKLRQADRSDALTGTIKAAAAERIAETTATSVTISTAARQLEDTLTSGLYGVMASAPLQPAARAAEPIHAQRIRAVSAYQAASRVGVEDDGQRPRA</sequence>
<dbReference type="AlphaFoldDB" id="A0A2S0PDP0"/>
<evidence type="ECO:0000313" key="2">
    <source>
        <dbReference type="Proteomes" id="UP000244173"/>
    </source>
</evidence>
<accession>A0A2S0PDP0</accession>
<protein>
    <submittedName>
        <fullName evidence="1">Uncharacterized protein</fullName>
    </submittedName>
</protein>
<dbReference type="Proteomes" id="UP000244173">
    <property type="component" value="Chromosome"/>
</dbReference>
<evidence type="ECO:0000313" key="1">
    <source>
        <dbReference type="EMBL" id="AVY95452.1"/>
    </source>
</evidence>
<organism evidence="1 2">
    <name type="scientific">Microvirgula aerodenitrificans</name>
    <dbReference type="NCBI Taxonomy" id="57480"/>
    <lineage>
        <taxon>Bacteria</taxon>
        <taxon>Pseudomonadati</taxon>
        <taxon>Pseudomonadota</taxon>
        <taxon>Betaproteobacteria</taxon>
        <taxon>Neisseriales</taxon>
        <taxon>Aquaspirillaceae</taxon>
        <taxon>Microvirgula</taxon>
    </lineage>
</organism>
<name>A0A2S0PDP0_9NEIS</name>
<dbReference type="EMBL" id="CP028519">
    <property type="protein sequence ID" value="AVY95452.1"/>
    <property type="molecule type" value="Genomic_DNA"/>
</dbReference>
<reference evidence="1 2" key="1">
    <citation type="submission" date="2018-04" db="EMBL/GenBank/DDBJ databases">
        <title>Denitrifier Microvirgula.</title>
        <authorList>
            <person name="Anderson E."/>
            <person name="Jang J."/>
            <person name="Ishii S."/>
        </authorList>
    </citation>
    <scope>NUCLEOTIDE SEQUENCE [LARGE SCALE GENOMIC DNA]</scope>
    <source>
        <strain evidence="1 2">BE2.4</strain>
    </source>
</reference>
<proteinExistence type="predicted"/>
<dbReference type="KEGG" id="maer:DAI18_16400"/>
<keyword evidence="2" id="KW-1185">Reference proteome</keyword>
<gene>
    <name evidence="1" type="ORF">DAI18_16400</name>
</gene>